<evidence type="ECO:0000313" key="2">
    <source>
        <dbReference type="EMBL" id="SCY37421.1"/>
    </source>
</evidence>
<dbReference type="OrthoDB" id="5982841at2"/>
<dbReference type="AlphaFoldDB" id="A0A1G5FE51"/>
<sequence length="198" mass="22994">MEIEQKRYLNRTRFTFEDERLTYTMGHEAGSRSFGVHYADVPMETTVMEARSPWFLNAAAVMLIVWLCRIVAGLAGPVSELDLALHWPLAASICLLVYRYVVTPYTVLKTDAGEVYLIRDDRHEEILDEIMKRRKSQLLSWYGEIDYANDPGEEIRKFHWLKVQGVIGDDEFESIRTRIEVFHGPMQETDFMEGPSIN</sequence>
<organism evidence="2 3">
    <name type="scientific">Desulfoluna spongiiphila</name>
    <dbReference type="NCBI Taxonomy" id="419481"/>
    <lineage>
        <taxon>Bacteria</taxon>
        <taxon>Pseudomonadati</taxon>
        <taxon>Thermodesulfobacteriota</taxon>
        <taxon>Desulfobacteria</taxon>
        <taxon>Desulfobacterales</taxon>
        <taxon>Desulfolunaceae</taxon>
        <taxon>Desulfoluna</taxon>
    </lineage>
</organism>
<feature type="transmembrane region" description="Helical" evidence="1">
    <location>
        <begin position="84"/>
        <end position="102"/>
    </location>
</feature>
<proteinExistence type="predicted"/>
<keyword evidence="1" id="KW-0812">Transmembrane</keyword>
<feature type="transmembrane region" description="Helical" evidence="1">
    <location>
        <begin position="54"/>
        <end position="72"/>
    </location>
</feature>
<gene>
    <name evidence="2" type="ORF">SAMN05216233_10813</name>
</gene>
<keyword evidence="1" id="KW-0472">Membrane</keyword>
<reference evidence="2 3" key="1">
    <citation type="submission" date="2016-10" db="EMBL/GenBank/DDBJ databases">
        <authorList>
            <person name="de Groot N.N."/>
        </authorList>
    </citation>
    <scope>NUCLEOTIDE SEQUENCE [LARGE SCALE GENOMIC DNA]</scope>
    <source>
        <strain evidence="2 3">AA1</strain>
    </source>
</reference>
<keyword evidence="1" id="KW-1133">Transmembrane helix</keyword>
<evidence type="ECO:0000256" key="1">
    <source>
        <dbReference type="SAM" id="Phobius"/>
    </source>
</evidence>
<accession>A0A1G5FE51</accession>
<dbReference type="RefSeq" id="WP_092210881.1">
    <property type="nucleotide sequence ID" value="NZ_FMUX01000008.1"/>
</dbReference>
<keyword evidence="3" id="KW-1185">Reference proteome</keyword>
<protein>
    <submittedName>
        <fullName evidence="2">Uncharacterized protein</fullName>
    </submittedName>
</protein>
<dbReference type="Proteomes" id="UP000198870">
    <property type="component" value="Unassembled WGS sequence"/>
</dbReference>
<evidence type="ECO:0000313" key="3">
    <source>
        <dbReference type="Proteomes" id="UP000198870"/>
    </source>
</evidence>
<dbReference type="EMBL" id="FMUX01000008">
    <property type="protein sequence ID" value="SCY37421.1"/>
    <property type="molecule type" value="Genomic_DNA"/>
</dbReference>
<name>A0A1G5FE51_9BACT</name>